<dbReference type="Pfam" id="PF07510">
    <property type="entry name" value="GmrSD_C"/>
    <property type="match status" value="1"/>
</dbReference>
<evidence type="ECO:0000256" key="1">
    <source>
        <dbReference type="SAM" id="Phobius"/>
    </source>
</evidence>
<accession>A0ABY0VC74</accession>
<feature type="transmembrane region" description="Helical" evidence="1">
    <location>
        <begin position="7"/>
        <end position="28"/>
    </location>
</feature>
<dbReference type="RefSeq" id="WP_058237505.1">
    <property type="nucleotide sequence ID" value="NZ_LT629792.1"/>
</dbReference>
<keyword evidence="4" id="KW-1185">Reference proteome</keyword>
<reference evidence="3 4" key="1">
    <citation type="submission" date="2016-10" db="EMBL/GenBank/DDBJ databases">
        <authorList>
            <person name="Varghese N."/>
            <person name="Submissions S."/>
        </authorList>
    </citation>
    <scope>NUCLEOTIDE SEQUENCE [LARGE SCALE GENOMIC DNA]</scope>
    <source>
        <strain evidence="3 4">DSM 9169</strain>
    </source>
</reference>
<dbReference type="PANTHER" id="PTHR24094:SF15">
    <property type="entry name" value="AMP-DEPENDENT SYNTHETASE_LIGASE DOMAIN-CONTAINING PROTEIN-RELATED"/>
    <property type="match status" value="1"/>
</dbReference>
<protein>
    <recommendedName>
        <fullName evidence="2">GmrSD restriction endonucleases C-terminal domain-containing protein</fullName>
    </recommendedName>
</protein>
<keyword evidence="1" id="KW-1133">Transmembrane helix</keyword>
<sequence>MRGRFSIGDFIIALAVIVLLAWVLWLFIPAPRVEAPAGPAGDQLRTLIVRSDEGAPDYNRDQFGQKWADEDHNGCDTRNDILARDLARPTFKPNTRDCVVLSGTLAEPYTGKVIEFQRGQDTSTLVQIDHVVALADAWRSGAWQWDTARRQAFANDPDNLLAVDGQANQDKMAASADQWLPPDRSFRCEYVTRQIAVKAKWKLTVTRAEHDAMAHALAHC</sequence>
<dbReference type="PANTHER" id="PTHR24094">
    <property type="entry name" value="SECRETED PROTEIN"/>
    <property type="match status" value="1"/>
</dbReference>
<keyword evidence="1" id="KW-0812">Transmembrane</keyword>
<dbReference type="EMBL" id="LT629792">
    <property type="protein sequence ID" value="SDU07379.1"/>
    <property type="molecule type" value="Genomic_DNA"/>
</dbReference>
<organism evidence="3 4">
    <name type="scientific">Schaalia radingae</name>
    <dbReference type="NCBI Taxonomy" id="131110"/>
    <lineage>
        <taxon>Bacteria</taxon>
        <taxon>Bacillati</taxon>
        <taxon>Actinomycetota</taxon>
        <taxon>Actinomycetes</taxon>
        <taxon>Actinomycetales</taxon>
        <taxon>Actinomycetaceae</taxon>
        <taxon>Schaalia</taxon>
    </lineage>
</organism>
<evidence type="ECO:0000313" key="3">
    <source>
        <dbReference type="EMBL" id="SDU07379.1"/>
    </source>
</evidence>
<feature type="domain" description="GmrSD restriction endonucleases C-terminal" evidence="2">
    <location>
        <begin position="76"/>
        <end position="215"/>
    </location>
</feature>
<evidence type="ECO:0000313" key="4">
    <source>
        <dbReference type="Proteomes" id="UP000198976"/>
    </source>
</evidence>
<dbReference type="Proteomes" id="UP000198976">
    <property type="component" value="Chromosome I"/>
</dbReference>
<dbReference type="InterPro" id="IPR011089">
    <property type="entry name" value="GmrSD_C"/>
</dbReference>
<proteinExistence type="predicted"/>
<keyword evidence="1" id="KW-0472">Membrane</keyword>
<evidence type="ECO:0000259" key="2">
    <source>
        <dbReference type="Pfam" id="PF07510"/>
    </source>
</evidence>
<name>A0ABY0VC74_9ACTO</name>
<gene>
    <name evidence="3" type="ORF">SAMN04489714_2002</name>
</gene>